<feature type="transmembrane region" description="Helical" evidence="3">
    <location>
        <begin position="112"/>
        <end position="130"/>
    </location>
</feature>
<reference evidence="4" key="1">
    <citation type="submission" date="2018-11" db="EMBL/GenBank/DDBJ databases">
        <authorList>
            <consortium name="Pathogen Informatics"/>
        </authorList>
    </citation>
    <scope>NUCLEOTIDE SEQUENCE</scope>
</reference>
<comment type="caution">
    <text evidence="4">The sequence shown here is derived from an EMBL/GenBank/DDBJ whole genome shotgun (WGS) entry which is preliminary data.</text>
</comment>
<feature type="coiled-coil region" evidence="1">
    <location>
        <begin position="65"/>
        <end position="106"/>
    </location>
</feature>
<evidence type="ECO:0000256" key="2">
    <source>
        <dbReference type="SAM" id="MobiDB-lite"/>
    </source>
</evidence>
<organism evidence="4 5">
    <name type="scientific">Protopolystoma xenopodis</name>
    <dbReference type="NCBI Taxonomy" id="117903"/>
    <lineage>
        <taxon>Eukaryota</taxon>
        <taxon>Metazoa</taxon>
        <taxon>Spiralia</taxon>
        <taxon>Lophotrochozoa</taxon>
        <taxon>Platyhelminthes</taxon>
        <taxon>Monogenea</taxon>
        <taxon>Polyopisthocotylea</taxon>
        <taxon>Polystomatidea</taxon>
        <taxon>Polystomatidae</taxon>
        <taxon>Protopolystoma</taxon>
    </lineage>
</organism>
<feature type="compositionally biased region" description="Gly residues" evidence="2">
    <location>
        <begin position="41"/>
        <end position="53"/>
    </location>
</feature>
<evidence type="ECO:0000256" key="3">
    <source>
        <dbReference type="SAM" id="Phobius"/>
    </source>
</evidence>
<accession>A0A448XJY5</accession>
<sequence length="131" mass="13936">MPESDQATVRKASGAGQTSSFTAGAGVSGCTGETVVPTAGGDLGPPGSPGSGTSGAMVDGAAGGGAELRQRLTEVEQLCQEVMEENELLKEEVEEMQREIEEMHDHFQVRQLFLSAFFFILTKLYHLLVLF</sequence>
<proteinExistence type="predicted"/>
<dbReference type="AlphaFoldDB" id="A0A448XJY5"/>
<keyword evidence="3" id="KW-0812">Transmembrane</keyword>
<keyword evidence="5" id="KW-1185">Reference proteome</keyword>
<evidence type="ECO:0000313" key="5">
    <source>
        <dbReference type="Proteomes" id="UP000784294"/>
    </source>
</evidence>
<keyword evidence="3" id="KW-0472">Membrane</keyword>
<name>A0A448XJY5_9PLAT</name>
<protein>
    <submittedName>
        <fullName evidence="4">Uncharacterized protein</fullName>
    </submittedName>
</protein>
<keyword evidence="1" id="KW-0175">Coiled coil</keyword>
<keyword evidence="3" id="KW-1133">Transmembrane helix</keyword>
<gene>
    <name evidence="4" type="ORF">PXEA_LOCUS31889</name>
</gene>
<dbReference type="Proteomes" id="UP000784294">
    <property type="component" value="Unassembled WGS sequence"/>
</dbReference>
<evidence type="ECO:0000256" key="1">
    <source>
        <dbReference type="SAM" id="Coils"/>
    </source>
</evidence>
<feature type="region of interest" description="Disordered" evidence="2">
    <location>
        <begin position="1"/>
        <end position="65"/>
    </location>
</feature>
<evidence type="ECO:0000313" key="4">
    <source>
        <dbReference type="EMBL" id="VEL38449.1"/>
    </source>
</evidence>
<dbReference type="EMBL" id="CAAALY010257963">
    <property type="protein sequence ID" value="VEL38449.1"/>
    <property type="molecule type" value="Genomic_DNA"/>
</dbReference>